<evidence type="ECO:0000313" key="14">
    <source>
        <dbReference type="Proteomes" id="UP001271007"/>
    </source>
</evidence>
<comment type="function">
    <text evidence="9">Catalyzes the reduction of all-trans-retinal to all-trans-retinol in the presence of NADPH.</text>
</comment>
<evidence type="ECO:0000256" key="4">
    <source>
        <dbReference type="ARBA" id="ARBA00022857"/>
    </source>
</evidence>
<proteinExistence type="inferred from homology"/>
<name>A0AAJ0GFS2_9PEZI</name>
<keyword evidence="4" id="KW-0521">NADP</keyword>
<dbReference type="PANTHER" id="PTHR24322:SF736">
    <property type="entry name" value="RETINOL DEHYDROGENASE 10"/>
    <property type="match status" value="1"/>
</dbReference>
<keyword evidence="6" id="KW-0560">Oxidoreductase</keyword>
<dbReference type="FunFam" id="3.40.50.720:FF:000131">
    <property type="entry name" value="Short-chain dehydrogenase/reductase 3"/>
    <property type="match status" value="1"/>
</dbReference>
<dbReference type="PROSITE" id="PS00061">
    <property type="entry name" value="ADH_SHORT"/>
    <property type="match status" value="1"/>
</dbReference>
<dbReference type="PANTHER" id="PTHR24322">
    <property type="entry name" value="PKSB"/>
    <property type="match status" value="1"/>
</dbReference>
<evidence type="ECO:0000256" key="2">
    <source>
        <dbReference type="ARBA" id="ARBA00006484"/>
    </source>
</evidence>
<evidence type="ECO:0000256" key="5">
    <source>
        <dbReference type="ARBA" id="ARBA00022989"/>
    </source>
</evidence>
<gene>
    <name evidence="13" type="ORF">LTR09_002460</name>
</gene>
<dbReference type="InterPro" id="IPR020904">
    <property type="entry name" value="Sc_DH/Rdtase_CS"/>
</dbReference>
<evidence type="ECO:0000256" key="11">
    <source>
        <dbReference type="ARBA" id="ARBA00082544"/>
    </source>
</evidence>
<dbReference type="Gene3D" id="3.40.50.720">
    <property type="entry name" value="NAD(P)-binding Rossmann-like Domain"/>
    <property type="match status" value="1"/>
</dbReference>
<dbReference type="PRINTS" id="PR00081">
    <property type="entry name" value="GDHRDH"/>
</dbReference>
<dbReference type="InterPro" id="IPR002347">
    <property type="entry name" value="SDR_fam"/>
</dbReference>
<comment type="caution">
    <text evidence="13">The sequence shown here is derived from an EMBL/GenBank/DDBJ whole genome shotgun (WGS) entry which is preliminary data.</text>
</comment>
<keyword evidence="3" id="KW-0812">Transmembrane</keyword>
<evidence type="ECO:0000256" key="9">
    <source>
        <dbReference type="ARBA" id="ARBA00059620"/>
    </source>
</evidence>
<dbReference type="SUPFAM" id="SSF51735">
    <property type="entry name" value="NAD(P)-binding Rossmann-fold domains"/>
    <property type="match status" value="1"/>
</dbReference>
<keyword evidence="7" id="KW-0443">Lipid metabolism</keyword>
<sequence>MDVIKGAPFSPALTGALLYTLTKAPDQFRGPALQHLGKYLSSKNIGRTVTALKWLFALGLARNVHLWLSDIAQNNFRLWSERHRYDWSNEVAVVTGASAGFGALIAKGLADKGIKVMCLDLADEAPDDMKGNSKLVYYKCDVADRQAVLDVAEQIKRDHGEPSVLVNNAGIIYDHHTLDVTEKTLHRLFDVNIISHYWTLQAFLPDMIKNRKGHVVASASMASFAGSPGLIPYCNTKAAVLSLHEGLQQEVRVSYKCPEIKFSIVHPTFAATNMTASWRKELADSKVTVLDPNVVAEAIVKQIISGKGKQIILGAEIGFLAGMRGWPHWLAQTFVHLGDRKADLAQMGAERTGG</sequence>
<keyword evidence="8" id="KW-0472">Membrane</keyword>
<dbReference type="GO" id="GO:0052650">
    <property type="term" value="F:all-trans-retinol dehydrogenase (NADP+) activity"/>
    <property type="evidence" value="ECO:0007669"/>
    <property type="project" value="UniProtKB-ARBA"/>
</dbReference>
<keyword evidence="14" id="KW-1185">Reference proteome</keyword>
<comment type="similarity">
    <text evidence="2 12">Belongs to the short-chain dehydrogenases/reductases (SDR) family.</text>
</comment>
<dbReference type="AlphaFoldDB" id="A0AAJ0GFS2"/>
<evidence type="ECO:0000256" key="10">
    <source>
        <dbReference type="ARBA" id="ARBA00068717"/>
    </source>
</evidence>
<dbReference type="GO" id="GO:0016020">
    <property type="term" value="C:membrane"/>
    <property type="evidence" value="ECO:0007669"/>
    <property type="project" value="UniProtKB-SubCell"/>
</dbReference>
<evidence type="ECO:0000256" key="12">
    <source>
        <dbReference type="RuleBase" id="RU000363"/>
    </source>
</evidence>
<evidence type="ECO:0000256" key="1">
    <source>
        <dbReference type="ARBA" id="ARBA00004141"/>
    </source>
</evidence>
<comment type="subcellular location">
    <subcellularLocation>
        <location evidence="1">Membrane</location>
        <topology evidence="1">Multi-pass membrane protein</topology>
    </subcellularLocation>
</comment>
<dbReference type="Pfam" id="PF00106">
    <property type="entry name" value="adh_short"/>
    <property type="match status" value="1"/>
</dbReference>
<evidence type="ECO:0000313" key="13">
    <source>
        <dbReference type="EMBL" id="KAK3056667.1"/>
    </source>
</evidence>
<evidence type="ECO:0000256" key="3">
    <source>
        <dbReference type="ARBA" id="ARBA00022692"/>
    </source>
</evidence>
<evidence type="ECO:0000256" key="7">
    <source>
        <dbReference type="ARBA" id="ARBA00023098"/>
    </source>
</evidence>
<dbReference type="EMBL" id="JAWDJX010000005">
    <property type="protein sequence ID" value="KAK3056667.1"/>
    <property type="molecule type" value="Genomic_DNA"/>
</dbReference>
<keyword evidence="5" id="KW-1133">Transmembrane helix</keyword>
<evidence type="ECO:0000256" key="8">
    <source>
        <dbReference type="ARBA" id="ARBA00023136"/>
    </source>
</evidence>
<organism evidence="13 14">
    <name type="scientific">Extremus antarcticus</name>
    <dbReference type="NCBI Taxonomy" id="702011"/>
    <lineage>
        <taxon>Eukaryota</taxon>
        <taxon>Fungi</taxon>
        <taxon>Dikarya</taxon>
        <taxon>Ascomycota</taxon>
        <taxon>Pezizomycotina</taxon>
        <taxon>Dothideomycetes</taxon>
        <taxon>Dothideomycetidae</taxon>
        <taxon>Mycosphaerellales</taxon>
        <taxon>Extremaceae</taxon>
        <taxon>Extremus</taxon>
    </lineage>
</organism>
<dbReference type="PRINTS" id="PR00080">
    <property type="entry name" value="SDRFAMILY"/>
</dbReference>
<protein>
    <recommendedName>
        <fullName evidence="10">Short-chain dehydrogenase/reductase 3</fullName>
    </recommendedName>
    <alternativeName>
        <fullName evidence="11">Retinal short-chain dehydrogenase/reductase 1</fullName>
    </alternativeName>
</protein>
<reference evidence="13" key="1">
    <citation type="submission" date="2023-04" db="EMBL/GenBank/DDBJ databases">
        <title>Black Yeasts Isolated from many extreme environments.</title>
        <authorList>
            <person name="Coleine C."/>
            <person name="Stajich J.E."/>
            <person name="Selbmann L."/>
        </authorList>
    </citation>
    <scope>NUCLEOTIDE SEQUENCE</scope>
    <source>
        <strain evidence="13">CCFEE 5312</strain>
    </source>
</reference>
<evidence type="ECO:0000256" key="6">
    <source>
        <dbReference type="ARBA" id="ARBA00023002"/>
    </source>
</evidence>
<dbReference type="InterPro" id="IPR036291">
    <property type="entry name" value="NAD(P)-bd_dom_sf"/>
</dbReference>
<dbReference type="Proteomes" id="UP001271007">
    <property type="component" value="Unassembled WGS sequence"/>
</dbReference>
<accession>A0AAJ0GFS2</accession>